<dbReference type="CDD" id="cd07389">
    <property type="entry name" value="MPP_PhoD"/>
    <property type="match status" value="1"/>
</dbReference>
<name>A0A017SSJ2_ASPRC</name>
<dbReference type="AlphaFoldDB" id="A0A017SSJ2"/>
<feature type="domain" description="Phospholipase D N-terminal" evidence="3">
    <location>
        <begin position="66"/>
        <end position="183"/>
    </location>
</feature>
<evidence type="ECO:0000313" key="4">
    <source>
        <dbReference type="EMBL" id="EYE99771.1"/>
    </source>
</evidence>
<organism evidence="4 5">
    <name type="scientific">Aspergillus ruber (strain CBS 135680)</name>
    <dbReference type="NCBI Taxonomy" id="1388766"/>
    <lineage>
        <taxon>Eukaryota</taxon>
        <taxon>Fungi</taxon>
        <taxon>Dikarya</taxon>
        <taxon>Ascomycota</taxon>
        <taxon>Pezizomycotina</taxon>
        <taxon>Eurotiomycetes</taxon>
        <taxon>Eurotiomycetidae</taxon>
        <taxon>Eurotiales</taxon>
        <taxon>Aspergillaceae</taxon>
        <taxon>Aspergillus</taxon>
        <taxon>Aspergillus subgen. Aspergillus</taxon>
    </lineage>
</organism>
<dbReference type="Pfam" id="PF16655">
    <property type="entry name" value="PhoD_N"/>
    <property type="match status" value="1"/>
</dbReference>
<dbReference type="InterPro" id="IPR038607">
    <property type="entry name" value="PhoD-like_sf"/>
</dbReference>
<dbReference type="EMBL" id="KK088411">
    <property type="protein sequence ID" value="EYE99771.1"/>
    <property type="molecule type" value="Genomic_DNA"/>
</dbReference>
<proteinExistence type="predicted"/>
<dbReference type="InterPro" id="IPR052900">
    <property type="entry name" value="Phospholipid_Metab_Enz"/>
</dbReference>
<keyword evidence="5" id="KW-1185">Reference proteome</keyword>
<dbReference type="Gene3D" id="2.60.40.380">
    <property type="entry name" value="Purple acid phosphatase-like, N-terminal"/>
    <property type="match status" value="1"/>
</dbReference>
<feature type="chain" id="PRO_5001499839" evidence="1">
    <location>
        <begin position="20"/>
        <end position="625"/>
    </location>
</feature>
<dbReference type="STRING" id="1388766.A0A017SSJ2"/>
<evidence type="ECO:0000256" key="1">
    <source>
        <dbReference type="SAM" id="SignalP"/>
    </source>
</evidence>
<dbReference type="PANTHER" id="PTHR43606">
    <property type="entry name" value="PHOSPHATASE, PUTATIVE (AFU_ORTHOLOGUE AFUA_6G08710)-RELATED"/>
    <property type="match status" value="1"/>
</dbReference>
<dbReference type="InterPro" id="IPR032093">
    <property type="entry name" value="PhoD_N"/>
</dbReference>
<keyword evidence="1" id="KW-0732">Signal</keyword>
<reference evidence="5" key="1">
    <citation type="journal article" date="2014" name="Nat. Commun.">
        <title>Genomic adaptations of the halophilic Dead Sea filamentous fungus Eurotium rubrum.</title>
        <authorList>
            <person name="Kis-Papo T."/>
            <person name="Weig A.R."/>
            <person name="Riley R."/>
            <person name="Persoh D."/>
            <person name="Salamov A."/>
            <person name="Sun H."/>
            <person name="Lipzen A."/>
            <person name="Wasser S.P."/>
            <person name="Rambold G."/>
            <person name="Grigoriev I.V."/>
            <person name="Nevo E."/>
        </authorList>
    </citation>
    <scope>NUCLEOTIDE SEQUENCE [LARGE SCALE GENOMIC DNA]</scope>
    <source>
        <strain evidence="5">CBS 135680</strain>
    </source>
</reference>
<protein>
    <submittedName>
        <fullName evidence="4">Alkaline phosphatase</fullName>
    </submittedName>
</protein>
<dbReference type="Gene3D" id="3.60.21.70">
    <property type="entry name" value="PhoD-like phosphatase"/>
    <property type="match status" value="1"/>
</dbReference>
<evidence type="ECO:0000259" key="2">
    <source>
        <dbReference type="Pfam" id="PF09423"/>
    </source>
</evidence>
<feature type="domain" description="PhoD-like phosphatase metallophosphatase" evidence="2">
    <location>
        <begin position="196"/>
        <end position="551"/>
    </location>
</feature>
<dbReference type="RefSeq" id="XP_040643459.1">
    <property type="nucleotide sequence ID" value="XM_040787316.1"/>
</dbReference>
<dbReference type="HOGENOM" id="CLU_015982_0_0_1"/>
<dbReference type="InterPro" id="IPR018946">
    <property type="entry name" value="PhoD-like_MPP"/>
</dbReference>
<dbReference type="SUPFAM" id="SSF56300">
    <property type="entry name" value="Metallo-dependent phosphatases"/>
    <property type="match status" value="1"/>
</dbReference>
<dbReference type="PANTHER" id="PTHR43606:SF7">
    <property type="entry name" value="PHOSPHATASE, PUTATIVE (AFU_ORTHOLOGUE AFUA_6G08710)-RELATED"/>
    <property type="match status" value="1"/>
</dbReference>
<evidence type="ECO:0000259" key="3">
    <source>
        <dbReference type="Pfam" id="PF16655"/>
    </source>
</evidence>
<dbReference type="OrthoDB" id="9992270at2759"/>
<feature type="signal peptide" evidence="1">
    <location>
        <begin position="1"/>
        <end position="19"/>
    </location>
</feature>
<dbReference type="Pfam" id="PF09423">
    <property type="entry name" value="PhoD"/>
    <property type="match status" value="1"/>
</dbReference>
<dbReference type="InterPro" id="IPR029052">
    <property type="entry name" value="Metallo-depent_PP-like"/>
</dbReference>
<gene>
    <name evidence="4" type="ORF">EURHEDRAFT_535350</name>
</gene>
<dbReference type="Proteomes" id="UP000019804">
    <property type="component" value="Unassembled WGS sequence"/>
</dbReference>
<accession>A0A017SSJ2</accession>
<dbReference type="GeneID" id="63702440"/>
<sequence length="625" mass="70712">MVFTGYLIPLLTLSALALASYTGNLNYRSPSLRHARLGIDLEKVTARNLSKRDEAPYEPFQMNFTHGVASGDPYADSVILWTRVAPSMESDESDVTVSGDVPLYNHETERYVKASAHPVCVKYRVFDKEGKGKVIDQGMAWTSSDIDYTIKVEAKGLDPFTTYYYQFNVCDSDVVSPLGRTKTAPTANGDTEEIKLAVHSCSQWPNGYFNAYGNVVRKDNVDYVVHLGDYIYEYGSDAAEVERVHSPGHEVFTLHDYRTRLGQYRTDHDLAASHQNFAWIPVWDDHEIANNGYRDGFSGLNNTEDSFLNVGPKVSVDQRKMNAVRAYFEWMPIRQVDMDDGLRIWRSFQMGNLMDLLMLDTRNYDRSITSLGWNDEYIERIQNDTGRSLMGARQENWLYRHLSDSANRGTTWRIIGSQLRFSRLKREIAGEVTVNLDSWDGYRAHYNRTLKHLYDNKIGNNIMLAGDTHTNWVSDLAWIGEKSYDSTTGKGAIGVEFAGTAVSSEGFGGTISGAEAEAATYKKNEEMRWTEGYYRGYYELHVTQNEVQAKYFGCPTVASRNGWDLPLANFTVKAGENHLTRPVAGGEEVEAGYFRDGEAKHSNITLNTESGKWEVIGFDQMFLKV</sequence>
<evidence type="ECO:0000313" key="5">
    <source>
        <dbReference type="Proteomes" id="UP000019804"/>
    </source>
</evidence>